<dbReference type="GO" id="GO:1990112">
    <property type="term" value="C:RQC complex"/>
    <property type="evidence" value="ECO:0007669"/>
    <property type="project" value="TreeGrafter"/>
</dbReference>
<evidence type="ECO:0000256" key="1">
    <source>
        <dbReference type="ARBA" id="ARBA00004496"/>
    </source>
</evidence>
<feature type="compositionally biased region" description="Acidic residues" evidence="7">
    <location>
        <begin position="767"/>
        <end position="777"/>
    </location>
</feature>
<dbReference type="AlphaFoldDB" id="A0AAQ3M803"/>
<reference evidence="10 11" key="1">
    <citation type="submission" date="2023-11" db="EMBL/GenBank/DDBJ databases">
        <title>An acidophilic fungus is an integral part of prey digestion in a carnivorous sundew plant.</title>
        <authorList>
            <person name="Tsai I.J."/>
        </authorList>
    </citation>
    <scope>NUCLEOTIDE SEQUENCE [LARGE SCALE GENOMIC DNA]</scope>
    <source>
        <strain evidence="10">169a</strain>
    </source>
</reference>
<accession>A0AAQ3M803</accession>
<evidence type="ECO:0000256" key="4">
    <source>
        <dbReference type="ARBA" id="ARBA00023054"/>
    </source>
</evidence>
<name>A0AAQ3M803_9PEZI</name>
<dbReference type="FunFam" id="2.30.310.10:FF:000003">
    <property type="entry name" value="Zinc knuckle domain containing protein"/>
    <property type="match status" value="1"/>
</dbReference>
<feature type="coiled-coil region" evidence="6">
    <location>
        <begin position="339"/>
        <end position="398"/>
    </location>
</feature>
<feature type="compositionally biased region" description="Acidic residues" evidence="7">
    <location>
        <begin position="722"/>
        <end position="737"/>
    </location>
</feature>
<keyword evidence="3" id="KW-0963">Cytoplasm</keyword>
<dbReference type="Pfam" id="PF05670">
    <property type="entry name" value="NFACT-R_1"/>
    <property type="match status" value="1"/>
</dbReference>
<feature type="compositionally biased region" description="Basic and acidic residues" evidence="7">
    <location>
        <begin position="927"/>
        <end position="944"/>
    </location>
</feature>
<dbReference type="PANTHER" id="PTHR15239">
    <property type="entry name" value="NUCLEAR EXPORT MEDIATOR FACTOR NEMF"/>
    <property type="match status" value="1"/>
</dbReference>
<gene>
    <name evidence="10" type="ORF">R9X50_00291500</name>
</gene>
<evidence type="ECO:0000259" key="9">
    <source>
        <dbReference type="Pfam" id="PF11923"/>
    </source>
</evidence>
<feature type="compositionally biased region" description="Basic and acidic residues" evidence="7">
    <location>
        <begin position="897"/>
        <end position="920"/>
    </location>
</feature>
<dbReference type="GO" id="GO:1990116">
    <property type="term" value="P:ribosome-associated ubiquitin-dependent protein catabolic process"/>
    <property type="evidence" value="ECO:0007669"/>
    <property type="project" value="TreeGrafter"/>
</dbReference>
<feature type="compositionally biased region" description="Acidic residues" evidence="7">
    <location>
        <begin position="447"/>
        <end position="467"/>
    </location>
</feature>
<evidence type="ECO:0000256" key="2">
    <source>
        <dbReference type="ARBA" id="ARBA00008318"/>
    </source>
</evidence>
<feature type="region of interest" description="Disordered" evidence="7">
    <location>
        <begin position="447"/>
        <end position="475"/>
    </location>
</feature>
<dbReference type="Pfam" id="PF05833">
    <property type="entry name" value="NFACT_N"/>
    <property type="match status" value="1"/>
</dbReference>
<evidence type="ECO:0000256" key="7">
    <source>
        <dbReference type="SAM" id="MobiDB-lite"/>
    </source>
</evidence>
<comment type="similarity">
    <text evidence="2">Belongs to the NEMF family.</text>
</comment>
<dbReference type="Proteomes" id="UP001303373">
    <property type="component" value="Chromosome 4"/>
</dbReference>
<dbReference type="GO" id="GO:0043023">
    <property type="term" value="F:ribosomal large subunit binding"/>
    <property type="evidence" value="ECO:0007669"/>
    <property type="project" value="TreeGrafter"/>
</dbReference>
<evidence type="ECO:0000313" key="10">
    <source>
        <dbReference type="EMBL" id="WPH00092.1"/>
    </source>
</evidence>
<comment type="subcellular location">
    <subcellularLocation>
        <location evidence="1">Cytoplasm</location>
    </subcellularLocation>
</comment>
<evidence type="ECO:0000256" key="6">
    <source>
        <dbReference type="SAM" id="Coils"/>
    </source>
</evidence>
<feature type="domain" description="NFACT protein C-terminal" evidence="9">
    <location>
        <begin position="960"/>
        <end position="1065"/>
    </location>
</feature>
<dbReference type="GO" id="GO:0005737">
    <property type="term" value="C:cytoplasm"/>
    <property type="evidence" value="ECO:0007669"/>
    <property type="project" value="UniProtKB-SubCell"/>
</dbReference>
<feature type="region of interest" description="Disordered" evidence="7">
    <location>
        <begin position="1068"/>
        <end position="1095"/>
    </location>
</feature>
<dbReference type="InterPro" id="IPR008532">
    <property type="entry name" value="NFACT_RNA-bd"/>
</dbReference>
<dbReference type="GO" id="GO:0000049">
    <property type="term" value="F:tRNA binding"/>
    <property type="evidence" value="ECO:0007669"/>
    <property type="project" value="TreeGrafter"/>
</dbReference>
<dbReference type="InterPro" id="IPR021846">
    <property type="entry name" value="NFACT-C"/>
</dbReference>
<keyword evidence="11" id="KW-1185">Reference proteome</keyword>
<feature type="compositionally biased region" description="Gly residues" evidence="7">
    <location>
        <begin position="1079"/>
        <end position="1089"/>
    </location>
</feature>
<feature type="region of interest" description="Disordered" evidence="7">
    <location>
        <begin position="694"/>
        <end position="960"/>
    </location>
</feature>
<dbReference type="Gene3D" id="2.30.310.10">
    <property type="entry name" value="ibrinogen binding protein from staphylococcus aureus domain"/>
    <property type="match status" value="1"/>
</dbReference>
<keyword evidence="4 6" id="KW-0175">Coiled coil</keyword>
<protein>
    <recommendedName>
        <fullName evidence="5">Ribosome quality control complex subunit 2</fullName>
    </recommendedName>
</protein>
<feature type="compositionally biased region" description="Acidic residues" evidence="7">
    <location>
        <begin position="806"/>
        <end position="821"/>
    </location>
</feature>
<dbReference type="InterPro" id="IPR051608">
    <property type="entry name" value="RQC_Subunit_NEMF"/>
</dbReference>
<feature type="compositionally biased region" description="Basic residues" evidence="7">
    <location>
        <begin position="862"/>
        <end position="875"/>
    </location>
</feature>
<dbReference type="GO" id="GO:0072344">
    <property type="term" value="P:rescue of stalled ribosome"/>
    <property type="evidence" value="ECO:0007669"/>
    <property type="project" value="TreeGrafter"/>
</dbReference>
<dbReference type="Pfam" id="PF11923">
    <property type="entry name" value="NFACT-C"/>
    <property type="match status" value="1"/>
</dbReference>
<evidence type="ECO:0000313" key="11">
    <source>
        <dbReference type="Proteomes" id="UP001303373"/>
    </source>
</evidence>
<feature type="domain" description="NFACT RNA-binding" evidence="8">
    <location>
        <begin position="553"/>
        <end position="666"/>
    </location>
</feature>
<evidence type="ECO:0000259" key="8">
    <source>
        <dbReference type="Pfam" id="PF05670"/>
    </source>
</evidence>
<evidence type="ECO:0000256" key="3">
    <source>
        <dbReference type="ARBA" id="ARBA00022490"/>
    </source>
</evidence>
<feature type="compositionally biased region" description="Polar residues" evidence="7">
    <location>
        <begin position="832"/>
        <end position="860"/>
    </location>
</feature>
<dbReference type="PANTHER" id="PTHR15239:SF6">
    <property type="entry name" value="RIBOSOME QUALITY CONTROL COMPLEX SUBUNIT NEMF"/>
    <property type="match status" value="1"/>
</dbReference>
<evidence type="ECO:0000256" key="5">
    <source>
        <dbReference type="ARBA" id="ARBA00070414"/>
    </source>
</evidence>
<feature type="compositionally biased region" description="Basic and acidic residues" evidence="7">
    <location>
        <begin position="710"/>
        <end position="721"/>
    </location>
</feature>
<sequence>MKQRFSSLDVHIIAHELSSSLVTLRLANVYDLSTRIFLLKFAKPEHREQLLIDSGFRCHLTSFARATAAAPSQFVARLRKFLRTRRVTAVSQVGTDRVIEITFSDGAYRLFLEFYAGGNIVLTDNDLTILALLRNVSEGAENEQYRLGLKYDLSMRQNYGGVPPLTKERLRDGLRRAVERQELEAQKPGKKIKKKAGDALRKALAITTTEFPPILIDHALTVTGFDRETLPEQIVNSDELLDKLLESLKEAQSVVQKITSVETTKGYILAKQGKVSSRTENEETAGRDKTRASGLMYDDFHPFKPAHLATDQSITFLEQDGFNKTVDEFFSSIEGQKLESKLQEREEHAKRKLDAAREEQAKRLDGLQQVQELNVRKAQAIEANVERIEEAVEAVNGLLAQGMDWEEVERLIEIEASRRNPVAESIKLPLKLKENIVTLLLSEFDDVEEEEMADETDSEASDSDDDGPASKPTAKIADKRLAVDIDLTASAWSNARQYYDQKRTAAVKQEKTAQASEKALKSTEVKVMADLRKGLKQEKEVLRPVRRQHWFEKFVYFISSDGYLVLAGKDAPQNDLLYRRYLKKGDVYVHADLHGAASVIIKNNPATPEAPIPPTTLGQAGHLAVCTSSAWDSKAGMSAWWVNAEQVSKTAPTGEYLATGGFVIRGKKNFLPPAQLLLGFAVMFVISDESKGRHLKHRLRDASSTAAAPENKDGEMMKESEMVDGDGGDDDDDDEFPDAAHNVDEEDHFPDANDPPREGTISSVVNAEDDDVDDSGDDAASPEPRSNPLQSHHLGPQAQEIAEKDESNDDDGEQDDELDDVTEARSALSIADTESQTPSDQGSKSNGKPASTASKNNQKLKPQVRGKRGKAKKINAKYADQDDEDRELAMKLLGSKKAAEQRQAEEESKAAKAESAEEARLRRKAQHDKAQKEGLEAEEIRRLNMEAGMGNDDHHDESSPLTQLDAMVGTPLPGDEILEIIPICAPWAALGKYKYKVKLQPGPQKKGKALREILGKWNTVVSDPKKIDSRSEDNEKIWPREAELIKGLKEVEVVGIIPVKQVRVMMSGGAGGADKAKGGKGGGKGGRGGKGAKKR</sequence>
<proteinExistence type="inferred from homology"/>
<dbReference type="EMBL" id="CP138583">
    <property type="protein sequence ID" value="WPH00092.1"/>
    <property type="molecule type" value="Genomic_DNA"/>
</dbReference>
<organism evidence="10 11">
    <name type="scientific">Acrodontium crateriforme</name>
    <dbReference type="NCBI Taxonomy" id="150365"/>
    <lineage>
        <taxon>Eukaryota</taxon>
        <taxon>Fungi</taxon>
        <taxon>Dikarya</taxon>
        <taxon>Ascomycota</taxon>
        <taxon>Pezizomycotina</taxon>
        <taxon>Dothideomycetes</taxon>
        <taxon>Dothideomycetidae</taxon>
        <taxon>Mycosphaerellales</taxon>
        <taxon>Teratosphaeriaceae</taxon>
        <taxon>Acrodontium</taxon>
    </lineage>
</organism>